<dbReference type="PANTHER" id="PTHR21163">
    <property type="entry name" value="PROTEIN G12"/>
    <property type="match status" value="1"/>
</dbReference>
<feature type="chain" id="PRO_5043953183" evidence="2">
    <location>
        <begin position="20"/>
        <end position="279"/>
    </location>
</feature>
<dbReference type="Pfam" id="PF06757">
    <property type="entry name" value="Ins_allergen_rp"/>
    <property type="match status" value="1"/>
</dbReference>
<proteinExistence type="predicted"/>
<dbReference type="AlphaFoldDB" id="A0AAU9FMG2"/>
<evidence type="ECO:0000256" key="1">
    <source>
        <dbReference type="SAM" id="MobiDB-lite"/>
    </source>
</evidence>
<dbReference type="PANTHER" id="PTHR21163:SF0">
    <property type="entry name" value="GH08205P-RELATED"/>
    <property type="match status" value="1"/>
</dbReference>
<dbReference type="Proteomes" id="UP001500889">
    <property type="component" value="Chromosome J"/>
</dbReference>
<gene>
    <name evidence="3" type="ORF">DMAD_05286</name>
</gene>
<evidence type="ECO:0000313" key="3">
    <source>
        <dbReference type="EMBL" id="BFF96706.1"/>
    </source>
</evidence>
<sequence>MAITLGLLCLFALGTGSLAQWPLGQKQPPLHPTGGEFLQPFSGAPMPPPPPPPTLSRDLDEITRLIQFKPLNQLLVRYLINDSQFQAFVRIINSNAGFTARWRLLSQPELILFLQWVDQQLLASGGAFEMEEQELAVTLFNRFPYWSGTVFGWQGFLNEAQLYFPTYAIRAHIDAKLLQPGIFSQFWSRLQALRVVYERWLALPGTAQVVAELQQAGIDTAQLDGIIRDLFGWNIVVSAPTTAATTVTAATSTPAPPTSSPAAVIPPGNGAPVHPLPVA</sequence>
<name>A0AAU9FMG2_DROMD</name>
<dbReference type="InterPro" id="IPR010629">
    <property type="entry name" value="Ins_allergen"/>
</dbReference>
<organism evidence="3 4">
    <name type="scientific">Drosophila madeirensis</name>
    <name type="common">Fruit fly</name>
    <dbReference type="NCBI Taxonomy" id="30013"/>
    <lineage>
        <taxon>Eukaryota</taxon>
        <taxon>Metazoa</taxon>
        <taxon>Ecdysozoa</taxon>
        <taxon>Arthropoda</taxon>
        <taxon>Hexapoda</taxon>
        <taxon>Insecta</taxon>
        <taxon>Pterygota</taxon>
        <taxon>Neoptera</taxon>
        <taxon>Endopterygota</taxon>
        <taxon>Diptera</taxon>
        <taxon>Brachycera</taxon>
        <taxon>Muscomorpha</taxon>
        <taxon>Ephydroidea</taxon>
        <taxon>Drosophilidae</taxon>
        <taxon>Drosophila</taxon>
        <taxon>Sophophora</taxon>
    </lineage>
</organism>
<accession>A0AAU9FMG2</accession>
<protein>
    <submittedName>
        <fullName evidence="3">Uncharacterized protein</fullName>
    </submittedName>
</protein>
<feature type="signal peptide" evidence="2">
    <location>
        <begin position="1"/>
        <end position="19"/>
    </location>
</feature>
<evidence type="ECO:0000256" key="2">
    <source>
        <dbReference type="SAM" id="SignalP"/>
    </source>
</evidence>
<keyword evidence="2" id="KW-0732">Signal</keyword>
<feature type="region of interest" description="Disordered" evidence="1">
    <location>
        <begin position="249"/>
        <end position="279"/>
    </location>
</feature>
<keyword evidence="4" id="KW-1185">Reference proteome</keyword>
<reference evidence="3 4" key="1">
    <citation type="submission" date="2024-02" db="EMBL/GenBank/DDBJ databases">
        <title>A chromosome-level genome assembly of Drosophila madeirensis, a fruit fly species endemic to Madeira island.</title>
        <authorList>
            <person name="Tomihara K."/>
            <person name="Llopart A."/>
            <person name="Yamamoto D."/>
        </authorList>
    </citation>
    <scope>NUCLEOTIDE SEQUENCE [LARGE SCALE GENOMIC DNA]</scope>
    <source>
        <strain evidence="3 4">RF1</strain>
    </source>
</reference>
<feature type="region of interest" description="Disordered" evidence="1">
    <location>
        <begin position="32"/>
        <end position="56"/>
    </location>
</feature>
<dbReference type="EMBL" id="AP029265">
    <property type="protein sequence ID" value="BFF96706.1"/>
    <property type="molecule type" value="Genomic_DNA"/>
</dbReference>
<evidence type="ECO:0000313" key="4">
    <source>
        <dbReference type="Proteomes" id="UP001500889"/>
    </source>
</evidence>
<feature type="compositionally biased region" description="Pro residues" evidence="1">
    <location>
        <begin position="45"/>
        <end position="54"/>
    </location>
</feature>